<dbReference type="PROSITE" id="PS50969">
    <property type="entry name" value="FCP1"/>
    <property type="match status" value="1"/>
</dbReference>
<dbReference type="InterPro" id="IPR036412">
    <property type="entry name" value="HAD-like_sf"/>
</dbReference>
<feature type="compositionally biased region" description="Basic and acidic residues" evidence="16">
    <location>
        <begin position="118"/>
        <end position="128"/>
    </location>
</feature>
<dbReference type="InterPro" id="IPR050365">
    <property type="entry name" value="TIM50"/>
</dbReference>
<keyword evidence="4 15" id="KW-0813">Transport</keyword>
<evidence type="ECO:0000256" key="6">
    <source>
        <dbReference type="ARBA" id="ARBA00022792"/>
    </source>
</evidence>
<keyword evidence="11 15" id="KW-0496">Mitochondrion</keyword>
<reference evidence="18 19" key="1">
    <citation type="submission" date="2015-01" db="EMBL/GenBank/DDBJ databases">
        <title>The Genome Sequence of Cladophialophora immunda CBS83496.</title>
        <authorList>
            <consortium name="The Broad Institute Genomics Platform"/>
            <person name="Cuomo C."/>
            <person name="de Hoog S."/>
            <person name="Gorbushina A."/>
            <person name="Stielow B."/>
            <person name="Teixiera M."/>
            <person name="Abouelleil A."/>
            <person name="Chapman S.B."/>
            <person name="Priest M."/>
            <person name="Young S.K."/>
            <person name="Wortman J."/>
            <person name="Nusbaum C."/>
            <person name="Birren B."/>
        </authorList>
    </citation>
    <scope>NUCLEOTIDE SEQUENCE [LARGE SCALE GENOMIC DNA]</scope>
    <source>
        <strain evidence="18 19">CBS 83496</strain>
    </source>
</reference>
<dbReference type="Pfam" id="PF03031">
    <property type="entry name" value="NIF"/>
    <property type="match status" value="1"/>
</dbReference>
<feature type="region of interest" description="Disordered" evidence="16">
    <location>
        <begin position="490"/>
        <end position="531"/>
    </location>
</feature>
<evidence type="ECO:0000256" key="7">
    <source>
        <dbReference type="ARBA" id="ARBA00022927"/>
    </source>
</evidence>
<keyword evidence="19" id="KW-1185">Reference proteome</keyword>
<evidence type="ECO:0000313" key="18">
    <source>
        <dbReference type="EMBL" id="KIW34520.1"/>
    </source>
</evidence>
<dbReference type="STRING" id="569365.A0A0D2CXG1"/>
<feature type="compositionally biased region" description="Low complexity" evidence="16">
    <location>
        <begin position="1"/>
        <end position="19"/>
    </location>
</feature>
<evidence type="ECO:0000256" key="3">
    <source>
        <dbReference type="ARBA" id="ARBA00020799"/>
    </source>
</evidence>
<feature type="compositionally biased region" description="Low complexity" evidence="16">
    <location>
        <begin position="78"/>
        <end position="89"/>
    </location>
</feature>
<evidence type="ECO:0000256" key="8">
    <source>
        <dbReference type="ARBA" id="ARBA00022946"/>
    </source>
</evidence>
<feature type="region of interest" description="Disordered" evidence="16">
    <location>
        <begin position="564"/>
        <end position="600"/>
    </location>
</feature>
<comment type="function">
    <text evidence="13">Essential component of the TIM23 complex, a complex that mediates the translocation of transit peptide-containing proteins across the mitochondrial inner membrane. Required to direct preproteins in transit and direct them to the channel protein TIM23, and possibly facilitates transfer of the translocating proteins from the TOM complex to the TIM23 complex.</text>
</comment>
<comment type="subunit">
    <text evidence="14">Component of the TIM23 complex, at least composed of TIM23/timX, TIM17/timQ, tim50 and TIM21/timU. Interacts with preproteins in transit.</text>
</comment>
<feature type="compositionally biased region" description="Polar residues" evidence="16">
    <location>
        <begin position="579"/>
        <end position="591"/>
    </location>
</feature>
<keyword evidence="9" id="KW-1133">Transmembrane helix</keyword>
<evidence type="ECO:0000256" key="13">
    <source>
        <dbReference type="ARBA" id="ARBA00059797"/>
    </source>
</evidence>
<keyword evidence="5" id="KW-0812">Transmembrane</keyword>
<dbReference type="AlphaFoldDB" id="A0A0D2CXG1"/>
<accession>A0A0D2CXG1</accession>
<dbReference type="Proteomes" id="UP000054466">
    <property type="component" value="Unassembled WGS sequence"/>
</dbReference>
<feature type="domain" description="FCP1 homology" evidence="17">
    <location>
        <begin position="310"/>
        <end position="453"/>
    </location>
</feature>
<dbReference type="EMBL" id="KN847040">
    <property type="protein sequence ID" value="KIW34520.1"/>
    <property type="molecule type" value="Genomic_DNA"/>
</dbReference>
<dbReference type="OrthoDB" id="287041at2759"/>
<sequence length="600" mass="68337">MLRRAALSLLRPRSVRPLVPQGLTQIPLRYYSKGDRSAKDAEYKIPGTSKDSLQQKEPLRKVPFVLSSQASKAETRSDSAPATPSTPSPNQQGPSEHPPFGTDPARDLDDVSASVTEASKRSVKEGGERQQGFENETVGPRTENVAAEQETVEERDQTTQGQSQQPLPDLTKGIPSTLDAELRQARSKQSSHSPSLNITEDPSEELPSGARGRDRGDIPREEYVSSSDRKKNAAFRYMYIILGLGSVGFSVYLGRNWADEEEEKKHPDAPSGWGFKPFYNRVTARLSSTMSYYRDPVTTKLLPDEDPDPNFRYPFVLVISLEDMLVHSEWTREKGWRIAKRPGVDYFLRYLSSYYEVVLFTSQPMAMVEQVLRKLDPYSMIRWPLFREATVYKDGGYVKDLSYLNRDLKKVLIMDTDPHHVKHQPENAIILPKWNGDPKDQTLIQFIPFLEYLATMGFDDVREVLKSFEGTYIPAEFARREKLLRAKFEAEEAEKRKKRPKKSLGKLSSMLGLSGHGPDGMQSPEDGMSEGKMLWDQIRERGQRQYMELEKKIQEEGAKFLAEREAEEKRLQEEAYNSMKPSSWFSGLSGSKRTEEAEQK</sequence>
<evidence type="ECO:0000256" key="1">
    <source>
        <dbReference type="ARBA" id="ARBA00004434"/>
    </source>
</evidence>
<feature type="compositionally biased region" description="Basic and acidic residues" evidence="16">
    <location>
        <begin position="32"/>
        <end position="43"/>
    </location>
</feature>
<dbReference type="VEuPathDB" id="FungiDB:PV07_01296"/>
<dbReference type="Gene3D" id="3.40.50.1000">
    <property type="entry name" value="HAD superfamily/HAD-like"/>
    <property type="match status" value="1"/>
</dbReference>
<dbReference type="RefSeq" id="XP_016254736.1">
    <property type="nucleotide sequence ID" value="XM_016387808.1"/>
</dbReference>
<comment type="subcellular location">
    <subcellularLocation>
        <location evidence="1 15">Mitochondrion inner membrane</location>
        <topology evidence="1 15">Single-pass membrane protein</topology>
    </subcellularLocation>
</comment>
<keyword evidence="10 15" id="KW-0811">Translocation</keyword>
<evidence type="ECO:0000256" key="9">
    <source>
        <dbReference type="ARBA" id="ARBA00022989"/>
    </source>
</evidence>
<dbReference type="HOGENOM" id="CLU_023309_0_0_1"/>
<evidence type="ECO:0000256" key="11">
    <source>
        <dbReference type="ARBA" id="ARBA00023128"/>
    </source>
</evidence>
<evidence type="ECO:0000256" key="2">
    <source>
        <dbReference type="ARBA" id="ARBA00006344"/>
    </source>
</evidence>
<dbReference type="GO" id="GO:0015031">
    <property type="term" value="P:protein transport"/>
    <property type="evidence" value="ECO:0007669"/>
    <property type="project" value="UniProtKB-KW"/>
</dbReference>
<keyword evidence="6" id="KW-0999">Mitochondrion inner membrane</keyword>
<evidence type="ECO:0000256" key="15">
    <source>
        <dbReference type="RuleBase" id="RU365079"/>
    </source>
</evidence>
<comment type="similarity">
    <text evidence="2 15">Belongs to the TIM50 family.</text>
</comment>
<keyword evidence="7 15" id="KW-0653">Protein transport</keyword>
<dbReference type="FunFam" id="3.40.50.1000:FF:000019">
    <property type="entry name" value="Mitochondrial import inner membrane translocase subunit TIM50"/>
    <property type="match status" value="1"/>
</dbReference>
<dbReference type="SUPFAM" id="SSF56784">
    <property type="entry name" value="HAD-like"/>
    <property type="match status" value="1"/>
</dbReference>
<name>A0A0D2CXG1_9EURO</name>
<evidence type="ECO:0000256" key="4">
    <source>
        <dbReference type="ARBA" id="ARBA00022448"/>
    </source>
</evidence>
<feature type="compositionally biased region" description="Basic and acidic residues" evidence="16">
    <location>
        <begin position="564"/>
        <end position="573"/>
    </location>
</feature>
<proteinExistence type="inferred from homology"/>
<organism evidence="18 19">
    <name type="scientific">Cladophialophora immunda</name>
    <dbReference type="NCBI Taxonomy" id="569365"/>
    <lineage>
        <taxon>Eukaryota</taxon>
        <taxon>Fungi</taxon>
        <taxon>Dikarya</taxon>
        <taxon>Ascomycota</taxon>
        <taxon>Pezizomycotina</taxon>
        <taxon>Eurotiomycetes</taxon>
        <taxon>Chaetothyriomycetidae</taxon>
        <taxon>Chaetothyriales</taxon>
        <taxon>Herpotrichiellaceae</taxon>
        <taxon>Cladophialophora</taxon>
    </lineage>
</organism>
<evidence type="ECO:0000256" key="10">
    <source>
        <dbReference type="ARBA" id="ARBA00023010"/>
    </source>
</evidence>
<evidence type="ECO:0000256" key="12">
    <source>
        <dbReference type="ARBA" id="ARBA00023136"/>
    </source>
</evidence>
<evidence type="ECO:0000256" key="14">
    <source>
        <dbReference type="ARBA" id="ARBA00061871"/>
    </source>
</evidence>
<dbReference type="InterPro" id="IPR023214">
    <property type="entry name" value="HAD_sf"/>
</dbReference>
<protein>
    <recommendedName>
        <fullName evidence="3 15">Mitochondrial import inner membrane translocase subunit TIM50</fullName>
    </recommendedName>
</protein>
<evidence type="ECO:0000259" key="17">
    <source>
        <dbReference type="PROSITE" id="PS50969"/>
    </source>
</evidence>
<feature type="compositionally biased region" description="Polar residues" evidence="16">
    <location>
        <begin position="187"/>
        <end position="200"/>
    </location>
</feature>
<evidence type="ECO:0000256" key="5">
    <source>
        <dbReference type="ARBA" id="ARBA00022692"/>
    </source>
</evidence>
<evidence type="ECO:0000256" key="16">
    <source>
        <dbReference type="SAM" id="MobiDB-lite"/>
    </source>
</evidence>
<dbReference type="InterPro" id="IPR004274">
    <property type="entry name" value="FCP1_dom"/>
</dbReference>
<gene>
    <name evidence="18" type="ORF">PV07_01296</name>
</gene>
<dbReference type="GO" id="GO:0005744">
    <property type="term" value="C:TIM23 mitochondrial import inner membrane translocase complex"/>
    <property type="evidence" value="ECO:0007669"/>
    <property type="project" value="UniProtKB-UniRule"/>
</dbReference>
<feature type="compositionally biased region" description="Basic and acidic residues" evidence="16">
    <location>
        <begin position="211"/>
        <end position="226"/>
    </location>
</feature>
<keyword evidence="12" id="KW-0472">Membrane</keyword>
<dbReference type="CDD" id="cd07521">
    <property type="entry name" value="HAD_FCP1-like"/>
    <property type="match status" value="1"/>
</dbReference>
<feature type="region of interest" description="Disordered" evidence="16">
    <location>
        <begin position="1"/>
        <end position="226"/>
    </location>
</feature>
<keyword evidence="8 15" id="KW-0809">Transit peptide</keyword>
<dbReference type="PANTHER" id="PTHR12210">
    <property type="entry name" value="DULLARD PROTEIN PHOSPHATASE"/>
    <property type="match status" value="1"/>
</dbReference>
<dbReference type="GeneID" id="27340490"/>
<dbReference type="SMART" id="SM00577">
    <property type="entry name" value="CPDc"/>
    <property type="match status" value="1"/>
</dbReference>
<evidence type="ECO:0000313" key="19">
    <source>
        <dbReference type="Proteomes" id="UP000054466"/>
    </source>
</evidence>